<dbReference type="AlphaFoldDB" id="A0A1I8M285"/>
<proteinExistence type="predicted"/>
<feature type="compositionally biased region" description="Basic and acidic residues" evidence="1">
    <location>
        <begin position="35"/>
        <end position="46"/>
    </location>
</feature>
<sequence>MEEDVVLPPPPLSPRRQTTKIEKPKTNRSRSRSGSRVDDNKKKKLEDDDQQGRLAKSDDAPISSLSEFIPSNTGNISTGNLKKLPVLSRRLSPPIPNNLL</sequence>
<feature type="region of interest" description="Disordered" evidence="1">
    <location>
        <begin position="1"/>
        <end position="100"/>
    </location>
</feature>
<dbReference type="VEuPathDB" id="VectorBase:MDOA000503"/>
<feature type="compositionally biased region" description="Polar residues" evidence="1">
    <location>
        <begin position="63"/>
        <end position="80"/>
    </location>
</feature>
<organism evidence="2">
    <name type="scientific">Musca domestica</name>
    <name type="common">House fly</name>
    <dbReference type="NCBI Taxonomy" id="7370"/>
    <lineage>
        <taxon>Eukaryota</taxon>
        <taxon>Metazoa</taxon>
        <taxon>Ecdysozoa</taxon>
        <taxon>Arthropoda</taxon>
        <taxon>Hexapoda</taxon>
        <taxon>Insecta</taxon>
        <taxon>Pterygota</taxon>
        <taxon>Neoptera</taxon>
        <taxon>Endopterygota</taxon>
        <taxon>Diptera</taxon>
        <taxon>Brachycera</taxon>
        <taxon>Muscomorpha</taxon>
        <taxon>Muscoidea</taxon>
        <taxon>Muscidae</taxon>
        <taxon>Musca</taxon>
    </lineage>
</organism>
<evidence type="ECO:0000256" key="1">
    <source>
        <dbReference type="SAM" id="MobiDB-lite"/>
    </source>
</evidence>
<name>A0A1I8M285_MUSDO</name>
<accession>A0A1I8M285</accession>
<dbReference type="eggNOG" id="ENOG502RTQ8">
    <property type="taxonomic scope" value="Eukaryota"/>
</dbReference>
<dbReference type="EnsemblMetazoa" id="MDOA000503-RC">
    <property type="protein sequence ID" value="MDOA000503-PC"/>
    <property type="gene ID" value="MDOA000503"/>
</dbReference>
<dbReference type="VEuPathDB" id="VectorBase:MDOMA2_011408"/>
<evidence type="ECO:0000313" key="2">
    <source>
        <dbReference type="EnsemblMetazoa" id="MDOA000503-PC"/>
    </source>
</evidence>
<protein>
    <submittedName>
        <fullName evidence="2">Uncharacterized protein</fullName>
    </submittedName>
</protein>
<reference evidence="2" key="1">
    <citation type="submission" date="2020-05" db="UniProtKB">
        <authorList>
            <consortium name="EnsemblMetazoa"/>
        </authorList>
    </citation>
    <scope>IDENTIFICATION</scope>
    <source>
        <strain evidence="2">Aabys</strain>
    </source>
</reference>